<evidence type="ECO:0000256" key="2">
    <source>
        <dbReference type="ARBA" id="ARBA00010617"/>
    </source>
</evidence>
<dbReference type="SUPFAM" id="SSF48264">
    <property type="entry name" value="Cytochrome P450"/>
    <property type="match status" value="1"/>
</dbReference>
<keyword evidence="4 8" id="KW-0479">Metal-binding</keyword>
<keyword evidence="10" id="KW-0812">Transmembrane</keyword>
<keyword evidence="6 8" id="KW-0408">Iron</keyword>
<feature type="transmembrane region" description="Helical" evidence="10">
    <location>
        <begin position="15"/>
        <end position="36"/>
    </location>
</feature>
<dbReference type="InterPro" id="IPR017972">
    <property type="entry name" value="Cyt_P450_CS"/>
</dbReference>
<dbReference type="PROSITE" id="PS00086">
    <property type="entry name" value="CYTOCHROME_P450"/>
    <property type="match status" value="1"/>
</dbReference>
<evidence type="ECO:0000256" key="6">
    <source>
        <dbReference type="ARBA" id="ARBA00023004"/>
    </source>
</evidence>
<comment type="similarity">
    <text evidence="2 9">Belongs to the cytochrome P450 family.</text>
</comment>
<organism evidence="11 12">
    <name type="scientific">Aspergillus avenaceus</name>
    <dbReference type="NCBI Taxonomy" id="36643"/>
    <lineage>
        <taxon>Eukaryota</taxon>
        <taxon>Fungi</taxon>
        <taxon>Dikarya</taxon>
        <taxon>Ascomycota</taxon>
        <taxon>Pezizomycotina</taxon>
        <taxon>Eurotiomycetes</taxon>
        <taxon>Eurotiomycetidae</taxon>
        <taxon>Eurotiales</taxon>
        <taxon>Aspergillaceae</taxon>
        <taxon>Aspergillus</taxon>
        <taxon>Aspergillus subgen. Circumdati</taxon>
    </lineage>
</organism>
<keyword evidence="10" id="KW-1133">Transmembrane helix</keyword>
<keyword evidence="12" id="KW-1185">Reference proteome</keyword>
<dbReference type="GO" id="GO:0005506">
    <property type="term" value="F:iron ion binding"/>
    <property type="evidence" value="ECO:0007669"/>
    <property type="project" value="InterPro"/>
</dbReference>
<dbReference type="GO" id="GO:0004497">
    <property type="term" value="F:monooxygenase activity"/>
    <property type="evidence" value="ECO:0007669"/>
    <property type="project" value="UniProtKB-KW"/>
</dbReference>
<keyword evidence="5 9" id="KW-0560">Oxidoreductase</keyword>
<dbReference type="PANTHER" id="PTHR24305">
    <property type="entry name" value="CYTOCHROME P450"/>
    <property type="match status" value="1"/>
</dbReference>
<evidence type="ECO:0000256" key="3">
    <source>
        <dbReference type="ARBA" id="ARBA00022617"/>
    </source>
</evidence>
<dbReference type="Pfam" id="PF00067">
    <property type="entry name" value="p450"/>
    <property type="match status" value="1"/>
</dbReference>
<reference evidence="11 12" key="1">
    <citation type="submission" date="2019-04" db="EMBL/GenBank/DDBJ databases">
        <title>Friends and foes A comparative genomics study of 23 Aspergillus species from section Flavi.</title>
        <authorList>
            <consortium name="DOE Joint Genome Institute"/>
            <person name="Kjaerbolling I."/>
            <person name="Vesth T."/>
            <person name="Frisvad J.C."/>
            <person name="Nybo J.L."/>
            <person name="Theobald S."/>
            <person name="Kildgaard S."/>
            <person name="Isbrandt T."/>
            <person name="Kuo A."/>
            <person name="Sato A."/>
            <person name="Lyhne E.K."/>
            <person name="Kogle M.E."/>
            <person name="Wiebenga A."/>
            <person name="Kun R.S."/>
            <person name="Lubbers R.J."/>
            <person name="Makela M.R."/>
            <person name="Barry K."/>
            <person name="Chovatia M."/>
            <person name="Clum A."/>
            <person name="Daum C."/>
            <person name="Haridas S."/>
            <person name="He G."/>
            <person name="LaButti K."/>
            <person name="Lipzen A."/>
            <person name="Mondo S."/>
            <person name="Riley R."/>
            <person name="Salamov A."/>
            <person name="Simmons B.A."/>
            <person name="Magnuson J.K."/>
            <person name="Henrissat B."/>
            <person name="Mortensen U.H."/>
            <person name="Larsen T.O."/>
            <person name="Devries R.P."/>
            <person name="Grigoriev I.V."/>
            <person name="Machida M."/>
            <person name="Baker S.E."/>
            <person name="Andersen M.R."/>
        </authorList>
    </citation>
    <scope>NUCLEOTIDE SEQUENCE [LARGE SCALE GENOMIC DNA]</scope>
    <source>
        <strain evidence="11 12">IBT 18842</strain>
    </source>
</reference>
<dbReference type="InterPro" id="IPR002401">
    <property type="entry name" value="Cyt_P450_E_grp-I"/>
</dbReference>
<dbReference type="EMBL" id="ML742035">
    <property type="protein sequence ID" value="KAE8153754.1"/>
    <property type="molecule type" value="Genomic_DNA"/>
</dbReference>
<dbReference type="GO" id="GO:0045122">
    <property type="term" value="P:aflatoxin biosynthetic process"/>
    <property type="evidence" value="ECO:0007669"/>
    <property type="project" value="UniProtKB-ARBA"/>
</dbReference>
<evidence type="ECO:0000256" key="10">
    <source>
        <dbReference type="SAM" id="Phobius"/>
    </source>
</evidence>
<dbReference type="FunFam" id="1.10.630.10:FF:000047">
    <property type="entry name" value="Cytochrome P450 monooxygenase"/>
    <property type="match status" value="1"/>
</dbReference>
<evidence type="ECO:0000313" key="12">
    <source>
        <dbReference type="Proteomes" id="UP000325780"/>
    </source>
</evidence>
<dbReference type="InterPro" id="IPR001128">
    <property type="entry name" value="Cyt_P450"/>
</dbReference>
<keyword evidence="7 9" id="KW-0503">Monooxygenase</keyword>
<protein>
    <submittedName>
        <fullName evidence="11">Benzoate 4-monooxygenase cytochrome P450</fullName>
    </submittedName>
</protein>
<dbReference type="CDD" id="cd11058">
    <property type="entry name" value="CYP60B-like"/>
    <property type="match status" value="1"/>
</dbReference>
<evidence type="ECO:0000256" key="7">
    <source>
        <dbReference type="ARBA" id="ARBA00023033"/>
    </source>
</evidence>
<dbReference type="InterPro" id="IPR050121">
    <property type="entry name" value="Cytochrome_P450_monoxygenase"/>
</dbReference>
<comment type="cofactor">
    <cofactor evidence="1 8">
        <name>heme</name>
        <dbReference type="ChEBI" id="CHEBI:30413"/>
    </cofactor>
</comment>
<dbReference type="PANTHER" id="PTHR24305:SF210">
    <property type="entry name" value="CYTOCHROME P450 MONOOXYGENASE ASQL-RELATED"/>
    <property type="match status" value="1"/>
</dbReference>
<evidence type="ECO:0000256" key="4">
    <source>
        <dbReference type="ARBA" id="ARBA00022723"/>
    </source>
</evidence>
<gene>
    <name evidence="11" type="ORF">BDV25DRAFT_148733</name>
</gene>
<dbReference type="PRINTS" id="PR00463">
    <property type="entry name" value="EP450I"/>
</dbReference>
<evidence type="ECO:0000256" key="8">
    <source>
        <dbReference type="PIRSR" id="PIRSR602401-1"/>
    </source>
</evidence>
<dbReference type="InterPro" id="IPR036396">
    <property type="entry name" value="Cyt_P450_sf"/>
</dbReference>
<dbReference type="Proteomes" id="UP000325780">
    <property type="component" value="Unassembled WGS sequence"/>
</dbReference>
<dbReference type="GO" id="GO:0020037">
    <property type="term" value="F:heme binding"/>
    <property type="evidence" value="ECO:0007669"/>
    <property type="project" value="InterPro"/>
</dbReference>
<evidence type="ECO:0000256" key="9">
    <source>
        <dbReference type="RuleBase" id="RU000461"/>
    </source>
</evidence>
<keyword evidence="3 8" id="KW-0349">Heme</keyword>
<dbReference type="PRINTS" id="PR00385">
    <property type="entry name" value="P450"/>
</dbReference>
<dbReference type="AlphaFoldDB" id="A0A5N6U5A3"/>
<evidence type="ECO:0000256" key="5">
    <source>
        <dbReference type="ARBA" id="ARBA00023002"/>
    </source>
</evidence>
<dbReference type="Gene3D" id="1.10.630.10">
    <property type="entry name" value="Cytochrome P450"/>
    <property type="match status" value="1"/>
</dbReference>
<evidence type="ECO:0000256" key="1">
    <source>
        <dbReference type="ARBA" id="ARBA00001971"/>
    </source>
</evidence>
<dbReference type="GO" id="GO:0016705">
    <property type="term" value="F:oxidoreductase activity, acting on paired donors, with incorporation or reduction of molecular oxygen"/>
    <property type="evidence" value="ECO:0007669"/>
    <property type="project" value="InterPro"/>
</dbReference>
<proteinExistence type="inferred from homology"/>
<keyword evidence="10" id="KW-0472">Membrane</keyword>
<accession>A0A5N6U5A3</accession>
<feature type="binding site" description="axial binding residue" evidence="8">
    <location>
        <position position="442"/>
    </location>
    <ligand>
        <name>heme</name>
        <dbReference type="ChEBI" id="CHEBI:30413"/>
    </ligand>
    <ligandPart>
        <name>Fe</name>
        <dbReference type="ChEBI" id="CHEBI:18248"/>
    </ligandPart>
</feature>
<sequence length="496" mass="57267">MAAISTMMISESSAILPWLPLILITVPLWMVLYNVWLHPLRRYPGPPLAVSSPLYYYYMLYRGTLHSTIKDFHDKYGDVLRISPGRLVYRNAEAWKEICGHRKAGAAPFTKDEEFYAETPSGHNILTTPNEADHSRYRRQLSHAFSDRAMKEQEPLLQSYVDLLIERLRQYSSQEPVDMTRWYNFATFDIIGDLAFGEPFKCLQDSHYHPYVTTVFRSVKGTHLMRPFLVLPKALLKLAVPRSLQKAMEGNYRLTSEKVIRRLELETSRPDFITYILKHNDEKGLRLSEIKANASILIIAGSETTATLLSGCTFYLMKNPACYKRLVEEIRGAFNQESEINIHSIAKLQYLHAVLEESLRVYPPVPAILPRTVPKGGAFINGRHVPEGTSVSMAYFSAFRAKSNFVDPDSFIPERWLENRDPRFEFDKREALQPFSYGPRNCLGKNLAYTEMRLIMTRILWNFDLSLEPSCHDWANQLSFTVWEKKPLMINLIPVQ</sequence>
<name>A0A5N6U5A3_ASPAV</name>
<dbReference type="OrthoDB" id="1470350at2759"/>
<evidence type="ECO:0000313" key="11">
    <source>
        <dbReference type="EMBL" id="KAE8153754.1"/>
    </source>
</evidence>